<evidence type="ECO:0000313" key="12">
    <source>
        <dbReference type="Ensembl" id="ENSLACP00000015586.1"/>
    </source>
</evidence>
<dbReference type="InterPro" id="IPR003599">
    <property type="entry name" value="Ig_sub"/>
</dbReference>
<evidence type="ECO:0000256" key="7">
    <source>
        <dbReference type="SAM" id="MobiDB-lite"/>
    </source>
</evidence>
<dbReference type="EMBL" id="AFYH01039643">
    <property type="status" value="NOT_ANNOTATED_CDS"/>
    <property type="molecule type" value="Genomic_DNA"/>
</dbReference>
<dbReference type="SUPFAM" id="SSF48726">
    <property type="entry name" value="Immunoglobulin"/>
    <property type="match status" value="2"/>
</dbReference>
<dbReference type="PROSITE" id="PS50853">
    <property type="entry name" value="FN3"/>
    <property type="match status" value="1"/>
</dbReference>
<evidence type="ECO:0000313" key="13">
    <source>
        <dbReference type="Proteomes" id="UP000008672"/>
    </source>
</evidence>
<keyword evidence="3" id="KW-0677">Repeat</keyword>
<dbReference type="HOGENOM" id="CLU_272486_0_0_1"/>
<dbReference type="InterPro" id="IPR036179">
    <property type="entry name" value="Ig-like_dom_sf"/>
</dbReference>
<keyword evidence="8" id="KW-1133">Transmembrane helix</keyword>
<dbReference type="eggNOG" id="KOG0619">
    <property type="taxonomic scope" value="Eukaryota"/>
</dbReference>
<evidence type="ECO:0000259" key="11">
    <source>
        <dbReference type="PROSITE" id="PS50853"/>
    </source>
</evidence>
<keyword evidence="2 9" id="KW-0732">Signal</keyword>
<dbReference type="InterPro" id="IPR050467">
    <property type="entry name" value="LRFN"/>
</dbReference>
<evidence type="ECO:0000256" key="8">
    <source>
        <dbReference type="SAM" id="Phobius"/>
    </source>
</evidence>
<dbReference type="PROSITE" id="PS51450">
    <property type="entry name" value="LRR"/>
    <property type="match status" value="4"/>
</dbReference>
<evidence type="ECO:0000259" key="10">
    <source>
        <dbReference type="PROSITE" id="PS50835"/>
    </source>
</evidence>
<dbReference type="PANTHER" id="PTHR45842:SF9">
    <property type="entry name" value="LEUCINE-RICH REPEAT, IMMUNOGLOBULIN-LIKE DOMAIN AND TRANSMEMBRANE DOMAIN-CONTAINING PROTEIN 1"/>
    <property type="match status" value="1"/>
</dbReference>
<feature type="domain" description="Ig-like" evidence="10">
    <location>
        <begin position="254"/>
        <end position="346"/>
    </location>
</feature>
<dbReference type="InterPro" id="IPR003591">
    <property type="entry name" value="Leu-rich_rpt_typical-subtyp"/>
</dbReference>
<name>H3B115_LATCH</name>
<dbReference type="GeneTree" id="ENSGT00940000156033"/>
<dbReference type="Gene3D" id="3.80.10.10">
    <property type="entry name" value="Ribonuclease Inhibitor"/>
    <property type="match status" value="2"/>
</dbReference>
<dbReference type="eggNOG" id="KOG3510">
    <property type="taxonomic scope" value="Eukaryota"/>
</dbReference>
<dbReference type="SMART" id="SM00408">
    <property type="entry name" value="IGc2"/>
    <property type="match status" value="2"/>
</dbReference>
<dbReference type="InterPro" id="IPR000483">
    <property type="entry name" value="Cys-rich_flank_reg_C"/>
</dbReference>
<keyword evidence="4" id="KW-1015">Disulfide bond</keyword>
<feature type="domain" description="Fibronectin type-III" evidence="11">
    <location>
        <begin position="452"/>
        <end position="540"/>
    </location>
</feature>
<dbReference type="Pfam" id="PF13855">
    <property type="entry name" value="LRR_8"/>
    <property type="match status" value="3"/>
</dbReference>
<keyword evidence="8" id="KW-0812">Transmembrane</keyword>
<keyword evidence="13" id="KW-1185">Reference proteome</keyword>
<dbReference type="PANTHER" id="PTHR45842">
    <property type="entry name" value="SYNAPTIC ADHESION-LIKE MOLECULE SALM"/>
    <property type="match status" value="1"/>
</dbReference>
<feature type="domain" description="Ig-like" evidence="10">
    <location>
        <begin position="872"/>
        <end position="962"/>
    </location>
</feature>
<dbReference type="AlphaFoldDB" id="H3B115"/>
<dbReference type="FunCoup" id="H3B115">
    <property type="interactions" value="11"/>
</dbReference>
<dbReference type="Ensembl" id="ENSLACT00000015694.1">
    <property type="protein sequence ID" value="ENSLACP00000015586.1"/>
    <property type="gene ID" value="ENSLACG00000013722.1"/>
</dbReference>
<dbReference type="FunFam" id="2.60.40.10:FF:000744">
    <property type="entry name" value="Leucine rich repeat, Ig-like and transmembrane domains 1"/>
    <property type="match status" value="1"/>
</dbReference>
<feature type="chain" id="PRO_5003580822" evidence="9">
    <location>
        <begin position="22"/>
        <end position="1185"/>
    </location>
</feature>
<dbReference type="SUPFAM" id="SSF52058">
    <property type="entry name" value="L domain-like"/>
    <property type="match status" value="2"/>
</dbReference>
<dbReference type="InterPro" id="IPR007110">
    <property type="entry name" value="Ig-like_dom"/>
</dbReference>
<evidence type="ECO:0000256" key="3">
    <source>
        <dbReference type="ARBA" id="ARBA00022737"/>
    </source>
</evidence>
<feature type="compositionally biased region" description="Basic and acidic residues" evidence="7">
    <location>
        <begin position="1152"/>
        <end position="1185"/>
    </location>
</feature>
<dbReference type="InterPro" id="IPR001611">
    <property type="entry name" value="Leu-rich_rpt"/>
</dbReference>
<dbReference type="SMART" id="SM00082">
    <property type="entry name" value="LRRCT"/>
    <property type="match status" value="2"/>
</dbReference>
<dbReference type="STRING" id="7897.ENSLACP00000015586"/>
<dbReference type="InterPro" id="IPR000372">
    <property type="entry name" value="LRRNT"/>
</dbReference>
<dbReference type="InterPro" id="IPR013098">
    <property type="entry name" value="Ig_I-set"/>
</dbReference>
<dbReference type="OMA" id="INCRARR"/>
<evidence type="ECO:0000256" key="1">
    <source>
        <dbReference type="ARBA" id="ARBA00022614"/>
    </source>
</evidence>
<keyword evidence="8" id="KW-0472">Membrane</keyword>
<keyword evidence="5" id="KW-0325">Glycoprotein</keyword>
<evidence type="ECO:0000256" key="2">
    <source>
        <dbReference type="ARBA" id="ARBA00022729"/>
    </source>
</evidence>
<protein>
    <submittedName>
        <fullName evidence="12">Leucine rich repeat, Ig-like and transmembrane domains 1</fullName>
    </submittedName>
</protein>
<evidence type="ECO:0000256" key="9">
    <source>
        <dbReference type="SAM" id="SignalP"/>
    </source>
</evidence>
<dbReference type="SUPFAM" id="SSF49265">
    <property type="entry name" value="Fibronectin type III"/>
    <property type="match status" value="1"/>
</dbReference>
<sequence>MLLSLGLVCSFFLGVLPVVYCSCPFQCTCMFHSLTATTKTRSVLCNDPEMSLVPVNVPIDTTKLRIEKTAIRKISSEAFHYLSNLELLLLSYNSLTNLNSASFKGLKKVHDLRLDGNNLSLFPWEALAEMPKLRLLDLHNNKISFVPAEAKQYIRNLIYLDLSSNKLITLPNELVAVWLSVPSTQDAFNANLKIILGLQDNPWLCDCRLYELVHFLNHQTSSVAFIEPKLKCFAPESLSGVFFDEAEIRMCQSPAVYTSVTTVKTSVGSTVLMRCGTTGVPIPEVTWRRADGHPLNGTIQQEISSNGMKWSFLSLPVVSYRDSGDYICKAENLHGVSDAFISLVVTDDTTEKTNQITTKTAWSKRKKGIGAAAYNEKLIARYVIPGSTTSLPDIQPLNIYTEKDPGLENYRIPDTEESSDSNLKIVLDYNSSKSPGNLVSNPSFNQPEAEHLVRSVKVIGDNDHSVSLAWKAPQAKNTTIFNILYAVFGERDMRKISVEPGKTKTTIVGLKPQTKYIACVCVKGLIPKKEQCIIFSTDEAVSAGGTQKLINVVVISVACVIALPLTLIVCCGALKRRCSKFLGKETKDIQDSYVTFESLSPTNRAKGVEGEYFTRHTPDESNRLLSPRSSLDSEATIKTDGQNNECCSCRNDSFGRSLLCMASSLRRIPENIPQDFRKIRIEKSHLTELPRASFSSVSALEYLWLNFNNITVMHIKSLEDLKNLTELRLQGNRLRSVPWTVFQDTPVLKILDLKNNRLDVLPEYALRFLPNLTYLDLSFNHLTVISKDIFINWPVYQRAQGSGTGVENIPNAVLALHDNPWICDCRLKGFVQFIKSVSPPIILMNSYLTCSSPDFRAGKFFYDVELKSCVKPSISSPFSNITVQLGLNTTLICLVNARPTPTIWWTYGQKLIRGFNVSLSHIDEDTLKSVLIIPSAHLTDRGNYTCAATNFIGTSSAKILLNVIAPEMILSSSSSVFPSFTPDENVYIDIRIAKQMVYGITLEWYAATENPSETWYTLHFGKYEDAKKEMIYIGPGINTYSVNDLLPVTKYEVCVTLRNQSPKRGHCIVFVTGSDISEMEQREKLIHIIVIVCAMVLAVPAGMYACTTETHFNCFEKCTVICKRKRRAKKTLKTGEMEGAFDSLQAASDEGLCNRDSSEDQRKQRRSDEKTNKLKADHRNSAELY</sequence>
<dbReference type="Proteomes" id="UP000008672">
    <property type="component" value="Unassembled WGS sequence"/>
</dbReference>
<dbReference type="GO" id="GO:0005789">
    <property type="term" value="C:endoplasmic reticulum membrane"/>
    <property type="evidence" value="ECO:0007669"/>
    <property type="project" value="TreeGrafter"/>
</dbReference>
<feature type="region of interest" description="Disordered" evidence="7">
    <location>
        <begin position="1149"/>
        <end position="1185"/>
    </location>
</feature>
<dbReference type="EMBL" id="AFYH01039642">
    <property type="status" value="NOT_ANNOTATED_CDS"/>
    <property type="molecule type" value="Genomic_DNA"/>
</dbReference>
<organism evidence="12 13">
    <name type="scientific">Latimeria chalumnae</name>
    <name type="common">Coelacanth</name>
    <dbReference type="NCBI Taxonomy" id="7897"/>
    <lineage>
        <taxon>Eukaryota</taxon>
        <taxon>Metazoa</taxon>
        <taxon>Chordata</taxon>
        <taxon>Craniata</taxon>
        <taxon>Vertebrata</taxon>
        <taxon>Euteleostomi</taxon>
        <taxon>Coelacanthiformes</taxon>
        <taxon>Coelacanthidae</taxon>
        <taxon>Latimeria</taxon>
    </lineage>
</organism>
<evidence type="ECO:0000256" key="4">
    <source>
        <dbReference type="ARBA" id="ARBA00023157"/>
    </source>
</evidence>
<dbReference type="FunFam" id="2.60.40.10:FF:000032">
    <property type="entry name" value="palladin isoform X1"/>
    <property type="match status" value="1"/>
</dbReference>
<dbReference type="CDD" id="cd00063">
    <property type="entry name" value="FN3"/>
    <property type="match status" value="1"/>
</dbReference>
<gene>
    <name evidence="12" type="primary">LRIT1</name>
</gene>
<dbReference type="InterPro" id="IPR032675">
    <property type="entry name" value="LRR_dom_sf"/>
</dbReference>
<dbReference type="SMART" id="SM00013">
    <property type="entry name" value="LRRNT"/>
    <property type="match status" value="2"/>
</dbReference>
<dbReference type="InterPro" id="IPR036116">
    <property type="entry name" value="FN3_sf"/>
</dbReference>
<evidence type="ECO:0000256" key="5">
    <source>
        <dbReference type="ARBA" id="ARBA00023180"/>
    </source>
</evidence>
<reference evidence="12" key="2">
    <citation type="submission" date="2025-08" db="UniProtKB">
        <authorList>
            <consortium name="Ensembl"/>
        </authorList>
    </citation>
    <scope>IDENTIFICATION</scope>
</reference>
<dbReference type="Pfam" id="PF13927">
    <property type="entry name" value="Ig_3"/>
    <property type="match status" value="1"/>
</dbReference>
<dbReference type="InterPro" id="IPR013783">
    <property type="entry name" value="Ig-like_fold"/>
</dbReference>
<feature type="signal peptide" evidence="9">
    <location>
        <begin position="1"/>
        <end position="21"/>
    </location>
</feature>
<dbReference type="SMART" id="SM00409">
    <property type="entry name" value="IG"/>
    <property type="match status" value="2"/>
</dbReference>
<dbReference type="InterPro" id="IPR003598">
    <property type="entry name" value="Ig_sub2"/>
</dbReference>
<reference evidence="13" key="1">
    <citation type="submission" date="2011-08" db="EMBL/GenBank/DDBJ databases">
        <title>The draft genome of Latimeria chalumnae.</title>
        <authorList>
            <person name="Di Palma F."/>
            <person name="Alfoldi J."/>
            <person name="Johnson J."/>
            <person name="Berlin A."/>
            <person name="Gnerre S."/>
            <person name="Jaffe D."/>
            <person name="MacCallum I."/>
            <person name="Young S."/>
            <person name="Walker B.J."/>
            <person name="Lander E."/>
            <person name="Lindblad-Toh K."/>
        </authorList>
    </citation>
    <scope>NUCLEOTIDE SEQUENCE [LARGE SCALE GENOMIC DNA]</scope>
    <source>
        <strain evidence="13">Wild caught</strain>
    </source>
</reference>
<dbReference type="Pfam" id="PF07679">
    <property type="entry name" value="I-set"/>
    <property type="match status" value="1"/>
</dbReference>
<proteinExistence type="predicted"/>
<keyword evidence="1" id="KW-0433">Leucine-rich repeat</keyword>
<feature type="transmembrane region" description="Helical" evidence="8">
    <location>
        <begin position="1085"/>
        <end position="1105"/>
    </location>
</feature>
<dbReference type="Gene3D" id="2.60.40.10">
    <property type="entry name" value="Immunoglobulins"/>
    <property type="match status" value="3"/>
</dbReference>
<dbReference type="InParanoid" id="H3B115"/>
<dbReference type="FunFam" id="3.80.10.10:FF:001360">
    <property type="entry name" value="Uncharacterized protein"/>
    <property type="match status" value="1"/>
</dbReference>
<dbReference type="SMART" id="SM00369">
    <property type="entry name" value="LRR_TYP"/>
    <property type="match status" value="8"/>
</dbReference>
<reference evidence="12" key="3">
    <citation type="submission" date="2025-09" db="UniProtKB">
        <authorList>
            <consortium name="Ensembl"/>
        </authorList>
    </citation>
    <scope>IDENTIFICATION</scope>
</reference>
<dbReference type="PROSITE" id="PS50835">
    <property type="entry name" value="IG_LIKE"/>
    <property type="match status" value="2"/>
</dbReference>
<keyword evidence="6" id="KW-0393">Immunoglobulin domain</keyword>
<feature type="transmembrane region" description="Helical" evidence="8">
    <location>
        <begin position="549"/>
        <end position="574"/>
    </location>
</feature>
<accession>H3B115</accession>
<evidence type="ECO:0000256" key="6">
    <source>
        <dbReference type="ARBA" id="ARBA00023319"/>
    </source>
</evidence>
<dbReference type="InterPro" id="IPR003961">
    <property type="entry name" value="FN3_dom"/>
</dbReference>